<protein>
    <recommendedName>
        <fullName evidence="2">Coiled-coil domain-containing protein 93</fullName>
    </recommendedName>
</protein>
<evidence type="ECO:0000256" key="4">
    <source>
        <dbReference type="SAM" id="Coils"/>
    </source>
</evidence>
<proteinExistence type="inferred from homology"/>
<keyword evidence="10" id="KW-1185">Reference proteome</keyword>
<evidence type="ECO:0000256" key="3">
    <source>
        <dbReference type="ARBA" id="ARBA00023054"/>
    </source>
</evidence>
<dbReference type="PANTHER" id="PTHR16441:SF0">
    <property type="entry name" value="COILED-COIL DOMAIN-CONTAINING PROTEIN 93"/>
    <property type="match status" value="1"/>
</dbReference>
<feature type="domain" description="CCDC93 coiled-coil" evidence="6">
    <location>
        <begin position="206"/>
        <end position="616"/>
    </location>
</feature>
<evidence type="ECO:0000259" key="6">
    <source>
        <dbReference type="Pfam" id="PF09762"/>
    </source>
</evidence>
<dbReference type="EMBL" id="JAWQEG010002460">
    <property type="protein sequence ID" value="KAK3871832.1"/>
    <property type="molecule type" value="Genomic_DNA"/>
</dbReference>
<dbReference type="InterPro" id="IPR039116">
    <property type="entry name" value="CCDC93"/>
</dbReference>
<feature type="coiled-coil region" evidence="4">
    <location>
        <begin position="329"/>
        <end position="475"/>
    </location>
</feature>
<dbReference type="InterPro" id="IPR019159">
    <property type="entry name" value="CCDC93_CC"/>
</dbReference>
<dbReference type="GO" id="GO:0006893">
    <property type="term" value="P:Golgi to plasma membrane transport"/>
    <property type="evidence" value="ECO:0007669"/>
    <property type="project" value="TreeGrafter"/>
</dbReference>
<name>A0AAE1FF47_PETCI</name>
<dbReference type="PANTHER" id="PTHR16441">
    <property type="entry name" value="FIDIPIDINE"/>
    <property type="match status" value="1"/>
</dbReference>
<comment type="similarity">
    <text evidence="1">Belongs to the CCDC93 family.</text>
</comment>
<evidence type="ECO:0000256" key="5">
    <source>
        <dbReference type="SAM" id="MobiDB-lite"/>
    </source>
</evidence>
<dbReference type="Proteomes" id="UP001286313">
    <property type="component" value="Unassembled WGS sequence"/>
</dbReference>
<evidence type="ECO:0000256" key="1">
    <source>
        <dbReference type="ARBA" id="ARBA00007219"/>
    </source>
</evidence>
<evidence type="ECO:0000259" key="7">
    <source>
        <dbReference type="Pfam" id="PF21673"/>
    </source>
</evidence>
<comment type="caution">
    <text evidence="8">The sequence shown here is derived from an EMBL/GenBank/DDBJ whole genome shotgun (WGS) entry which is preliminary data.</text>
</comment>
<feature type="region of interest" description="Disordered" evidence="5">
    <location>
        <begin position="1"/>
        <end position="51"/>
    </location>
</feature>
<sequence>MEEGEDQPRKSWSVKGSEQESTTTTTTKMISTETRPRSGSAREGQVDVREDEDQGLKLGEIVELLVAAGYFRARIKGLSPFDKVVGGMTWCIETCNFDLDVDLLFHENLTIGQKIALTEKIVRVVRLMSCPHRLEPHQIQGLDAIHIFPVIQWLVKKALETREEFGDETRQLSLLEYRRHTVDPRQERLLSSLPTATKALASIQSAYGPKRRWRRKAGATEGEPESVRVQTTLLEYGQQHYLGVAAEAKRGGQDETDGDRNEVAEVEKLMKTLDVAEVTEGRLSAQHVGSIVSSRVQEIAETSQHYSQLHQQITEEVLGDTASSQTRLLATLEAQRVALTSQINTSQAEQAKVATRVEAARARMEEVQEERLRLDQELNSLGVVDSPENKKILVQLSQLVEENEAAKKKEAEFKDTCRKESERMKKEISQLETQLAEAEATDEVSQRCAVEREKYARMRRQLAKKTQQVETLRRYIDDVPGRAELSQYQRRFIELYNQIAATHRETQQFYNMYNTLADTKSYMEKELSLLNSILDNMAMALGSSANMDEYLQQLETILEGIRQNKMKLERRGGEERLHRSSLSEELSRLQELNRQYARTVHALGQEITKNEMLQHKLLARTAQ</sequence>
<reference evidence="8" key="1">
    <citation type="submission" date="2023-10" db="EMBL/GenBank/DDBJ databases">
        <title>Genome assemblies of two species of porcelain crab, Petrolisthes cinctipes and Petrolisthes manimaculis (Anomura: Porcellanidae).</title>
        <authorList>
            <person name="Angst P."/>
        </authorList>
    </citation>
    <scope>NUCLEOTIDE SEQUENCE</scope>
    <source>
        <strain evidence="8">PB745_01</strain>
        <tissue evidence="8">Gill</tissue>
    </source>
</reference>
<accession>A0AAE1FF47</accession>
<dbReference type="EMBL" id="JAWQEG010000689">
    <property type="protein sequence ID" value="KAK3886559.1"/>
    <property type="molecule type" value="Genomic_DNA"/>
</dbReference>
<keyword evidence="3 4" id="KW-0175">Coiled coil</keyword>
<feature type="coiled-coil region" evidence="4">
    <location>
        <begin position="551"/>
        <end position="599"/>
    </location>
</feature>
<evidence type="ECO:0000313" key="9">
    <source>
        <dbReference type="EMBL" id="KAK3886559.1"/>
    </source>
</evidence>
<organism evidence="8 10">
    <name type="scientific">Petrolisthes cinctipes</name>
    <name type="common">Flat porcelain crab</name>
    <dbReference type="NCBI Taxonomy" id="88211"/>
    <lineage>
        <taxon>Eukaryota</taxon>
        <taxon>Metazoa</taxon>
        <taxon>Ecdysozoa</taxon>
        <taxon>Arthropoda</taxon>
        <taxon>Crustacea</taxon>
        <taxon>Multicrustacea</taxon>
        <taxon>Malacostraca</taxon>
        <taxon>Eumalacostraca</taxon>
        <taxon>Eucarida</taxon>
        <taxon>Decapoda</taxon>
        <taxon>Pleocyemata</taxon>
        <taxon>Anomura</taxon>
        <taxon>Galatheoidea</taxon>
        <taxon>Porcellanidae</taxon>
        <taxon>Petrolisthes</taxon>
    </lineage>
</organism>
<evidence type="ECO:0000256" key="2">
    <source>
        <dbReference type="ARBA" id="ARBA00016765"/>
    </source>
</evidence>
<evidence type="ECO:0000313" key="10">
    <source>
        <dbReference type="Proteomes" id="UP001286313"/>
    </source>
</evidence>
<gene>
    <name evidence="9" type="ORF">Pcinc_009309</name>
    <name evidence="8" type="ORF">Pcinc_023036</name>
</gene>
<dbReference type="Pfam" id="PF21673">
    <property type="entry name" value="CCDC93_N"/>
    <property type="match status" value="1"/>
</dbReference>
<dbReference type="Pfam" id="PF09762">
    <property type="entry name" value="CCDC93_CC"/>
    <property type="match status" value="1"/>
</dbReference>
<feature type="compositionally biased region" description="Low complexity" evidence="5">
    <location>
        <begin position="19"/>
        <end position="33"/>
    </location>
</feature>
<feature type="domain" description="CCDC93 N-terminal" evidence="7">
    <location>
        <begin position="55"/>
        <end position="159"/>
    </location>
</feature>
<dbReference type="AlphaFoldDB" id="A0AAE1FF47"/>
<evidence type="ECO:0000313" key="8">
    <source>
        <dbReference type="EMBL" id="KAK3871832.1"/>
    </source>
</evidence>
<dbReference type="InterPro" id="IPR048747">
    <property type="entry name" value="CCDC93_N"/>
</dbReference>